<dbReference type="GO" id="GO:0005737">
    <property type="term" value="C:cytoplasm"/>
    <property type="evidence" value="ECO:0007669"/>
    <property type="project" value="UniProtKB-ARBA"/>
</dbReference>
<dbReference type="InterPro" id="IPR000092">
    <property type="entry name" value="Polyprenyl_synt"/>
</dbReference>
<dbReference type="PROSITE" id="PS00444">
    <property type="entry name" value="POLYPRENYL_SYNTHASE_2"/>
    <property type="match status" value="1"/>
</dbReference>
<evidence type="ECO:0000256" key="6">
    <source>
        <dbReference type="ARBA" id="ARBA00022723"/>
    </source>
</evidence>
<evidence type="ECO:0000313" key="13">
    <source>
        <dbReference type="EMBL" id="ADI01217.1"/>
    </source>
</evidence>
<organism evidence="13 14">
    <name type="scientific">Syntrophothermus lipocalidus (strain DSM 12680 / TGB-C1)</name>
    <dbReference type="NCBI Taxonomy" id="643648"/>
    <lineage>
        <taxon>Bacteria</taxon>
        <taxon>Bacillati</taxon>
        <taxon>Bacillota</taxon>
        <taxon>Clostridia</taxon>
        <taxon>Eubacteriales</taxon>
        <taxon>Syntrophomonadaceae</taxon>
        <taxon>Syntrophothermus</taxon>
    </lineage>
</organism>
<evidence type="ECO:0000256" key="12">
    <source>
        <dbReference type="RuleBase" id="RU004466"/>
    </source>
</evidence>
<evidence type="ECO:0000256" key="3">
    <source>
        <dbReference type="ARBA" id="ARBA00012439"/>
    </source>
</evidence>
<dbReference type="RefSeq" id="WP_013174619.1">
    <property type="nucleotide sequence ID" value="NC_014220.1"/>
</dbReference>
<evidence type="ECO:0000256" key="2">
    <source>
        <dbReference type="ARBA" id="ARBA00006706"/>
    </source>
</evidence>
<dbReference type="PANTHER" id="PTHR43281:SF1">
    <property type="entry name" value="FARNESYL DIPHOSPHATE SYNTHASE"/>
    <property type="match status" value="1"/>
</dbReference>
<gene>
    <name evidence="13" type="ordered locus">Slip_0433</name>
</gene>
<dbReference type="InterPro" id="IPR033749">
    <property type="entry name" value="Polyprenyl_synt_CS"/>
</dbReference>
<protein>
    <recommendedName>
        <fullName evidence="4">Farnesyl diphosphate synthase</fullName>
        <ecNumber evidence="3">2.5.1.10</ecNumber>
    </recommendedName>
    <alternativeName>
        <fullName evidence="10">(2E,6E)-farnesyl diphosphate synthase</fullName>
    </alternativeName>
    <alternativeName>
        <fullName evidence="9">Geranyltranstransferase</fullName>
    </alternativeName>
</protein>
<dbReference type="GO" id="GO:0016114">
    <property type="term" value="P:terpenoid biosynthetic process"/>
    <property type="evidence" value="ECO:0007669"/>
    <property type="project" value="UniProtKB-ARBA"/>
</dbReference>
<evidence type="ECO:0000256" key="1">
    <source>
        <dbReference type="ARBA" id="ARBA00001946"/>
    </source>
</evidence>
<dbReference type="Pfam" id="PF00348">
    <property type="entry name" value="polyprenyl_synt"/>
    <property type="match status" value="1"/>
</dbReference>
<dbReference type="InterPro" id="IPR053378">
    <property type="entry name" value="Prenyl_diphosphate_synthase"/>
</dbReference>
<evidence type="ECO:0000256" key="8">
    <source>
        <dbReference type="ARBA" id="ARBA00023229"/>
    </source>
</evidence>
<keyword evidence="14" id="KW-1185">Reference proteome</keyword>
<reference evidence="14" key="1">
    <citation type="journal article" date="2010" name="Stand. Genomic Sci.">
        <title>Complete genome sequence of Syntrophothermus lipocalidus type strain (TGB-C1T).</title>
        <authorList>
            <consortium name="US DOE Joint Genome Institute (JGI-PGF)"/>
            <person name="Djao O."/>
            <person name="Zhang X."/>
            <person name="Lucas S."/>
            <person name="Lapidus A."/>
            <person name="Glavina Del Rio T."/>
            <person name="Nolan M."/>
            <person name="Tice H."/>
            <person name="Cheng J."/>
            <person name="Han C."/>
            <person name="Tapia R."/>
            <person name="Goodwin L."/>
            <person name="Pitluck S."/>
            <person name="Liolios K."/>
            <person name="Ivanova N."/>
            <person name="Mavromatis K."/>
            <person name="Mikhailova N."/>
            <person name="Ovchinnikova G."/>
            <person name="Pati A."/>
            <person name="Brambilla E."/>
            <person name="Chen A."/>
            <person name="Palaniappan K."/>
            <person name="Land M."/>
            <person name="Hauser L."/>
            <person name="Chang Y."/>
            <person name="Jeffries C."/>
            <person name="Rohde M."/>
            <person name="Sikorski J."/>
            <person name="Spring S."/>
            <person name="Goker M."/>
            <person name="Detter J."/>
            <person name="Woyke T."/>
            <person name="Bristow J."/>
            <person name="Eisen J."/>
            <person name="Markowitz V."/>
            <person name="Hugenholtz P."/>
            <person name="Kyrpides N."/>
            <person name="Klenk H."/>
        </authorList>
    </citation>
    <scope>NUCLEOTIDE SEQUENCE [LARGE SCALE GENOMIC DNA]</scope>
    <source>
        <strain evidence="14">DSM 12680 / TGB-C1</strain>
    </source>
</reference>
<dbReference type="InterPro" id="IPR008949">
    <property type="entry name" value="Isoprenoid_synthase_dom_sf"/>
</dbReference>
<reference evidence="13 14" key="2">
    <citation type="journal article" date="2010" name="Stand. Genomic Sci.">
        <title>Complete genome sequence of Syntrophothermus lipocalidus type strain (TGB-C1).</title>
        <authorList>
            <person name="Djao O.D."/>
            <person name="Zhang X."/>
            <person name="Lucas S."/>
            <person name="Lapidus A."/>
            <person name="Del Rio T.G."/>
            <person name="Nolan M."/>
            <person name="Tice H."/>
            <person name="Cheng J.F."/>
            <person name="Han C."/>
            <person name="Tapia R."/>
            <person name="Goodwin L."/>
            <person name="Pitluck S."/>
            <person name="Liolios K."/>
            <person name="Ivanova N."/>
            <person name="Mavromatis K."/>
            <person name="Mikhailova N."/>
            <person name="Ovchinnikova G."/>
            <person name="Pati A."/>
            <person name="Brambilla E."/>
            <person name="Chen A."/>
            <person name="Palaniappan K."/>
            <person name="Land M."/>
            <person name="Hauser L."/>
            <person name="Chang Y.J."/>
            <person name="Jeffries C.D."/>
            <person name="Rohde M."/>
            <person name="Sikorski J."/>
            <person name="Spring S."/>
            <person name="Goker M."/>
            <person name="Detter J.C."/>
            <person name="Woyke T."/>
            <person name="Bristow J."/>
            <person name="Eisen J.A."/>
            <person name="Markowitz V."/>
            <person name="Hugenholtz P."/>
            <person name="Kyrpides N.C."/>
            <person name="Klenk H.P."/>
        </authorList>
    </citation>
    <scope>NUCLEOTIDE SEQUENCE [LARGE SCALE GENOMIC DNA]</scope>
    <source>
        <strain evidence="14">DSM 12680 / TGB-C1</strain>
    </source>
</reference>
<comment type="cofactor">
    <cofactor evidence="1">
        <name>Mg(2+)</name>
        <dbReference type="ChEBI" id="CHEBI:18420"/>
    </cofactor>
</comment>
<dbReference type="Proteomes" id="UP000000378">
    <property type="component" value="Chromosome"/>
</dbReference>
<keyword evidence="8" id="KW-0414">Isoprene biosynthesis</keyword>
<dbReference type="PROSITE" id="PS00723">
    <property type="entry name" value="POLYPRENYL_SYNTHASE_1"/>
    <property type="match status" value="1"/>
</dbReference>
<dbReference type="GO" id="GO:0046872">
    <property type="term" value="F:metal ion binding"/>
    <property type="evidence" value="ECO:0007669"/>
    <property type="project" value="UniProtKB-KW"/>
</dbReference>
<evidence type="ECO:0000256" key="4">
    <source>
        <dbReference type="ARBA" id="ARBA00015100"/>
    </source>
</evidence>
<evidence type="ECO:0000256" key="10">
    <source>
        <dbReference type="ARBA" id="ARBA00032873"/>
    </source>
</evidence>
<keyword evidence="5 12" id="KW-0808">Transferase</keyword>
<dbReference type="SUPFAM" id="SSF48576">
    <property type="entry name" value="Terpenoid synthases"/>
    <property type="match status" value="1"/>
</dbReference>
<dbReference type="NCBIfam" id="NF045485">
    <property type="entry name" value="FPPsyn"/>
    <property type="match status" value="1"/>
</dbReference>
<name>D7CKI2_SYNLT</name>
<keyword evidence="6" id="KW-0479">Metal-binding</keyword>
<dbReference type="GO" id="GO:0004337">
    <property type="term" value="F:(2E,6E)-farnesyl diphosphate synthase activity"/>
    <property type="evidence" value="ECO:0007669"/>
    <property type="project" value="UniProtKB-EC"/>
</dbReference>
<keyword evidence="7" id="KW-0460">Magnesium</keyword>
<accession>D7CKI2</accession>
<dbReference type="KEGG" id="slp:Slip_0433"/>
<dbReference type="SFLD" id="SFLDG01017">
    <property type="entry name" value="Polyprenyl_Transferase_Like"/>
    <property type="match status" value="1"/>
</dbReference>
<proteinExistence type="inferred from homology"/>
<dbReference type="SFLD" id="SFLDS00005">
    <property type="entry name" value="Isoprenoid_Synthase_Type_I"/>
    <property type="match status" value="1"/>
</dbReference>
<dbReference type="PANTHER" id="PTHR43281">
    <property type="entry name" value="FARNESYL DIPHOSPHATE SYNTHASE"/>
    <property type="match status" value="1"/>
</dbReference>
<evidence type="ECO:0000256" key="5">
    <source>
        <dbReference type="ARBA" id="ARBA00022679"/>
    </source>
</evidence>
<evidence type="ECO:0000313" key="14">
    <source>
        <dbReference type="Proteomes" id="UP000000378"/>
    </source>
</evidence>
<evidence type="ECO:0000256" key="9">
    <source>
        <dbReference type="ARBA" id="ARBA00032380"/>
    </source>
</evidence>
<sequence>MGFNVVTFEGELADKKAYVEKFMREFMPPENAYPQVIHRAMHYAVFNGGKRLRPILVLESAQVVGKDLTRALPVACAMEMIHSYSLVHDDLPAMDDDDLRRGKPTCHKVFGEANAILTGDALLTLAFEIMTACAELPGMEPRYVAKVVRETARAVGSLGMVGGQVLDLELEGKDTDFFTLKTLHSKKTGALFRACLRAGALLFGVEDERLQALTRYAENFGLAFQITDDILDVEGDEKITGKPVGSDEKKQKVTYPSLLGMDEAKKLAKSSVEEAVESLNVFGAEADFLRNLALYLLHRRS</sequence>
<dbReference type="AlphaFoldDB" id="D7CKI2"/>
<dbReference type="STRING" id="643648.Slip_0433"/>
<comment type="catalytic activity">
    <reaction evidence="11">
        <text>isopentenyl diphosphate + (2E)-geranyl diphosphate = (2E,6E)-farnesyl diphosphate + diphosphate</text>
        <dbReference type="Rhea" id="RHEA:19361"/>
        <dbReference type="ChEBI" id="CHEBI:33019"/>
        <dbReference type="ChEBI" id="CHEBI:58057"/>
        <dbReference type="ChEBI" id="CHEBI:128769"/>
        <dbReference type="ChEBI" id="CHEBI:175763"/>
        <dbReference type="EC" id="2.5.1.10"/>
    </reaction>
</comment>
<dbReference type="eggNOG" id="COG0142">
    <property type="taxonomic scope" value="Bacteria"/>
</dbReference>
<dbReference type="EC" id="2.5.1.10" evidence="3"/>
<evidence type="ECO:0000256" key="11">
    <source>
        <dbReference type="ARBA" id="ARBA00049399"/>
    </source>
</evidence>
<evidence type="ECO:0000256" key="7">
    <source>
        <dbReference type="ARBA" id="ARBA00022842"/>
    </source>
</evidence>
<dbReference type="CDD" id="cd00685">
    <property type="entry name" value="Trans_IPPS_HT"/>
    <property type="match status" value="1"/>
</dbReference>
<dbReference type="FunFam" id="1.10.600.10:FF:000001">
    <property type="entry name" value="Geranylgeranyl diphosphate synthase"/>
    <property type="match status" value="1"/>
</dbReference>
<dbReference type="Gene3D" id="1.10.600.10">
    <property type="entry name" value="Farnesyl Diphosphate Synthase"/>
    <property type="match status" value="1"/>
</dbReference>
<dbReference type="EMBL" id="CP002048">
    <property type="protein sequence ID" value="ADI01217.1"/>
    <property type="molecule type" value="Genomic_DNA"/>
</dbReference>
<comment type="similarity">
    <text evidence="2 12">Belongs to the FPP/GGPP synthase family.</text>
</comment>
<dbReference type="HOGENOM" id="CLU_014015_0_1_9"/>